<keyword evidence="1" id="KW-0812">Transmembrane</keyword>
<dbReference type="AlphaFoldDB" id="A0A135ZZK8"/>
<keyword evidence="1" id="KW-0472">Membrane</keyword>
<evidence type="ECO:0000256" key="1">
    <source>
        <dbReference type="SAM" id="Phobius"/>
    </source>
</evidence>
<dbReference type="Pfam" id="PF10671">
    <property type="entry name" value="TcpQ"/>
    <property type="match status" value="1"/>
</dbReference>
<keyword evidence="4" id="KW-1185">Reference proteome</keyword>
<organism evidence="3 4">
    <name type="scientific">Paraglaciecola hydrolytica</name>
    <dbReference type="NCBI Taxonomy" id="1799789"/>
    <lineage>
        <taxon>Bacteria</taxon>
        <taxon>Pseudomonadati</taxon>
        <taxon>Pseudomonadota</taxon>
        <taxon>Gammaproteobacteria</taxon>
        <taxon>Alteromonadales</taxon>
        <taxon>Alteromonadaceae</taxon>
        <taxon>Paraglaciecola</taxon>
    </lineage>
</organism>
<keyword evidence="1" id="KW-1133">Transmembrane helix</keyword>
<protein>
    <recommendedName>
        <fullName evidence="2">Toxin co-regulated pilus biosynthesis protein Q C-terminal domain-containing protein</fullName>
    </recommendedName>
</protein>
<dbReference type="EMBL" id="LSNE01000007">
    <property type="protein sequence ID" value="KXI28411.1"/>
    <property type="molecule type" value="Genomic_DNA"/>
</dbReference>
<evidence type="ECO:0000313" key="3">
    <source>
        <dbReference type="EMBL" id="KXI28411.1"/>
    </source>
</evidence>
<feature type="domain" description="Toxin co-regulated pilus biosynthesis protein Q C-terminal" evidence="2">
    <location>
        <begin position="105"/>
        <end position="181"/>
    </location>
</feature>
<dbReference type="Proteomes" id="UP000070299">
    <property type="component" value="Unassembled WGS sequence"/>
</dbReference>
<evidence type="ECO:0000313" key="4">
    <source>
        <dbReference type="Proteomes" id="UP000070299"/>
    </source>
</evidence>
<proteinExistence type="predicted"/>
<sequence length="196" mass="22313">MFWAKHLALGILIIVVGAVVIVLQQNNESLPEPEGAQRPKSLAENMSKFYSEYRLSSRHPRDDSLGDFVLEVKKSEQPLNTRLQQMESLQKPISGRWVGEHKHRTFKAGMTLRSAITDYAQAEGMQVIWELDQDFIVKNQFQMDNTILGSLRIIANAIDSNFDGKVKAYVCPKQRSLVITETATDYLEEQCVEARK</sequence>
<accession>A0A135ZZK8</accession>
<dbReference type="InterPro" id="IPR018927">
    <property type="entry name" value="Pilus_synth_Q_C"/>
</dbReference>
<name>A0A135ZZK8_9ALTE</name>
<reference evidence="4" key="1">
    <citation type="submission" date="2016-02" db="EMBL/GenBank/DDBJ databases">
        <authorList>
            <person name="Schultz-Johansen M."/>
            <person name="Glaring M.A."/>
            <person name="Bech P.K."/>
            <person name="Stougaard P."/>
        </authorList>
    </citation>
    <scope>NUCLEOTIDE SEQUENCE [LARGE SCALE GENOMIC DNA]</scope>
    <source>
        <strain evidence="4">S66</strain>
    </source>
</reference>
<feature type="transmembrane region" description="Helical" evidence="1">
    <location>
        <begin position="6"/>
        <end position="23"/>
    </location>
</feature>
<comment type="caution">
    <text evidence="3">The sequence shown here is derived from an EMBL/GenBank/DDBJ whole genome shotgun (WGS) entry which is preliminary data.</text>
</comment>
<dbReference type="OrthoDB" id="6224370at2"/>
<gene>
    <name evidence="3" type="ORF">AX660_18595</name>
</gene>
<evidence type="ECO:0000259" key="2">
    <source>
        <dbReference type="Pfam" id="PF10671"/>
    </source>
</evidence>